<feature type="domain" description="THIF-type NAD/FAD binding fold" evidence="1">
    <location>
        <begin position="7"/>
        <end position="235"/>
    </location>
</feature>
<proteinExistence type="predicted"/>
<sequence>MDMRRFERQLTLSGFGLPGQERLCEATVLVAGVGGVGGAVATYLAAAGVGRLVLVHPGALETPDLNRQTLMRPDRVGESRVACAAGTLREHYPDVTVEAWDRDLFDPLLPGLVAGADVVVDARHNFPERFRINRMCLDLGVPLVFAAMSNTEAQLLTVLPGDPCLRCVFADGDPEWEPLGFSVLGAVAGTVGCLAAMEVIKIVSRFGEPSSGKLLTFDLWDMDFRSFPVAHDPQCVDCGPVRRQPSHPQPYTVRRVPLSDVSDVSDVSAGVPGLADTAGTAGAGGLAGAGAGSCVRCGHDDPL</sequence>
<dbReference type="InterPro" id="IPR035985">
    <property type="entry name" value="Ubiquitin-activating_enz"/>
</dbReference>
<accession>A0ABR5F6Z7</accession>
<dbReference type="RefSeq" id="WP_047221800.1">
    <property type="nucleotide sequence ID" value="NZ_JWIO01000004.1"/>
</dbReference>
<dbReference type="SUPFAM" id="SSF69572">
    <property type="entry name" value="Activating enzymes of the ubiquitin-like proteins"/>
    <property type="match status" value="1"/>
</dbReference>
<keyword evidence="3" id="KW-1185">Reference proteome</keyword>
<dbReference type="InterPro" id="IPR045886">
    <property type="entry name" value="ThiF/MoeB/HesA"/>
</dbReference>
<organism evidence="2 3">
    <name type="scientific">Protofrankia coriariae</name>
    <dbReference type="NCBI Taxonomy" id="1562887"/>
    <lineage>
        <taxon>Bacteria</taxon>
        <taxon>Bacillati</taxon>
        <taxon>Actinomycetota</taxon>
        <taxon>Actinomycetes</taxon>
        <taxon>Frankiales</taxon>
        <taxon>Frankiaceae</taxon>
        <taxon>Protofrankia</taxon>
    </lineage>
</organism>
<evidence type="ECO:0000259" key="1">
    <source>
        <dbReference type="Pfam" id="PF00899"/>
    </source>
</evidence>
<comment type="caution">
    <text evidence="2">The sequence shown here is derived from an EMBL/GenBank/DDBJ whole genome shotgun (WGS) entry which is preliminary data.</text>
</comment>
<dbReference type="CDD" id="cd00757">
    <property type="entry name" value="ThiF_MoeB_HesA_family"/>
    <property type="match status" value="1"/>
</dbReference>
<dbReference type="PANTHER" id="PTHR10953">
    <property type="entry name" value="UBIQUITIN-ACTIVATING ENZYME E1"/>
    <property type="match status" value="1"/>
</dbReference>
<dbReference type="Gene3D" id="3.40.50.720">
    <property type="entry name" value="NAD(P)-binding Rossmann-like Domain"/>
    <property type="match status" value="1"/>
</dbReference>
<dbReference type="EMBL" id="JWIO01000004">
    <property type="protein sequence ID" value="KLL12501.1"/>
    <property type="molecule type" value="Genomic_DNA"/>
</dbReference>
<evidence type="ECO:0000313" key="2">
    <source>
        <dbReference type="EMBL" id="KLL12501.1"/>
    </source>
</evidence>
<name>A0ABR5F6Z7_9ACTN</name>
<dbReference type="InterPro" id="IPR000594">
    <property type="entry name" value="ThiF_NAD_FAD-bd"/>
</dbReference>
<reference evidence="2 3" key="1">
    <citation type="submission" date="2014-12" db="EMBL/GenBank/DDBJ databases">
        <title>Frankia sp. BMG5.1 draft genome.</title>
        <authorList>
            <person name="Gtari M."/>
            <person name="Ghodhbane-Gtari F."/>
            <person name="Nouioui I."/>
            <person name="Ktari A."/>
            <person name="Hezbri K."/>
            <person name="Mimouni W."/>
            <person name="Sbissi I."/>
            <person name="Ayari A."/>
            <person name="Yamanaka T."/>
            <person name="Normand P."/>
            <person name="Tisa L.S."/>
            <person name="Boudabous A."/>
        </authorList>
    </citation>
    <scope>NUCLEOTIDE SEQUENCE [LARGE SCALE GENOMIC DNA]</scope>
    <source>
        <strain evidence="2 3">BMG5.1</strain>
    </source>
</reference>
<dbReference type="Pfam" id="PF00899">
    <property type="entry name" value="ThiF"/>
    <property type="match status" value="1"/>
</dbReference>
<gene>
    <name evidence="2" type="ORF">FrCorBMG51_04315</name>
</gene>
<evidence type="ECO:0000313" key="3">
    <source>
        <dbReference type="Proteomes" id="UP000035425"/>
    </source>
</evidence>
<protein>
    <submittedName>
        <fullName evidence="2">Thiamine biosynthesis protein ThiF</fullName>
    </submittedName>
</protein>
<dbReference type="PANTHER" id="PTHR10953:SF102">
    <property type="entry name" value="ADENYLYLTRANSFERASE AND SULFURTRANSFERASE MOCS3"/>
    <property type="match status" value="1"/>
</dbReference>
<dbReference type="Proteomes" id="UP000035425">
    <property type="component" value="Unassembled WGS sequence"/>
</dbReference>